<evidence type="ECO:0000259" key="2">
    <source>
        <dbReference type="Pfam" id="PF01205"/>
    </source>
</evidence>
<dbReference type="GO" id="GO:0140469">
    <property type="term" value="P:GCN2-mediated signaling"/>
    <property type="evidence" value="ECO:0007669"/>
    <property type="project" value="TreeGrafter"/>
</dbReference>
<dbReference type="PANTHER" id="PTHR16301:SF25">
    <property type="entry name" value="PROTEIN IMPACT"/>
    <property type="match status" value="1"/>
</dbReference>
<dbReference type="PANTHER" id="PTHR16301">
    <property type="entry name" value="IMPACT-RELATED"/>
    <property type="match status" value="1"/>
</dbReference>
<dbReference type="GO" id="GO:0005737">
    <property type="term" value="C:cytoplasm"/>
    <property type="evidence" value="ECO:0007669"/>
    <property type="project" value="TreeGrafter"/>
</dbReference>
<comment type="similarity">
    <text evidence="1">Belongs to the IMPACT family.</text>
</comment>
<dbReference type="GO" id="GO:0006446">
    <property type="term" value="P:regulation of translational initiation"/>
    <property type="evidence" value="ECO:0007669"/>
    <property type="project" value="TreeGrafter"/>
</dbReference>
<gene>
    <name evidence="3" type="primary">MPUL0D02470</name>
    <name evidence="3" type="ORF">METSCH_D02470</name>
</gene>
<dbReference type="Gene3D" id="3.30.230.30">
    <property type="entry name" value="Impact, N-terminal domain"/>
    <property type="match status" value="1"/>
</dbReference>
<accession>A0A4P6XTI4</accession>
<name>A0A4P6XTI4_9ASCO</name>
<dbReference type="Proteomes" id="UP000292447">
    <property type="component" value="Chromosome IV"/>
</dbReference>
<evidence type="ECO:0000256" key="1">
    <source>
        <dbReference type="ARBA" id="ARBA00007665"/>
    </source>
</evidence>
<evidence type="ECO:0000313" key="4">
    <source>
        <dbReference type="Proteomes" id="UP000292447"/>
    </source>
</evidence>
<dbReference type="SUPFAM" id="SSF54211">
    <property type="entry name" value="Ribosomal protein S5 domain 2-like"/>
    <property type="match status" value="1"/>
</dbReference>
<dbReference type="Pfam" id="PF01205">
    <property type="entry name" value="Impact_N"/>
    <property type="match status" value="1"/>
</dbReference>
<keyword evidence="4" id="KW-1185">Reference proteome</keyword>
<organism evidence="3 4">
    <name type="scientific">Metschnikowia aff. pulcherrima</name>
    <dbReference type="NCBI Taxonomy" id="2163413"/>
    <lineage>
        <taxon>Eukaryota</taxon>
        <taxon>Fungi</taxon>
        <taxon>Dikarya</taxon>
        <taxon>Ascomycota</taxon>
        <taxon>Saccharomycotina</taxon>
        <taxon>Pichiomycetes</taxon>
        <taxon>Metschnikowiaceae</taxon>
        <taxon>Metschnikowia</taxon>
    </lineage>
</organism>
<dbReference type="InterPro" id="IPR001498">
    <property type="entry name" value="Impact_N"/>
</dbReference>
<dbReference type="AlphaFoldDB" id="A0A4P6XTI4"/>
<protein>
    <submittedName>
        <fullName evidence="3">Uncharacterized protein family UPF0029</fullName>
    </submittedName>
</protein>
<dbReference type="InterPro" id="IPR020568">
    <property type="entry name" value="Ribosomal_Su5_D2-typ_SF"/>
</dbReference>
<dbReference type="STRING" id="2163413.A0A4P6XTI4"/>
<evidence type="ECO:0000313" key="3">
    <source>
        <dbReference type="EMBL" id="QBM89184.1"/>
    </source>
</evidence>
<feature type="domain" description="Impact N-terminal" evidence="2">
    <location>
        <begin position="2"/>
        <end position="38"/>
    </location>
</feature>
<proteinExistence type="inferred from homology"/>
<reference evidence="4" key="1">
    <citation type="submission" date="2019-03" db="EMBL/GenBank/DDBJ databases">
        <title>Snf2 controls pulcherriminic acid biosynthesis and connects pigmentation and antifungal activity of the yeast Metschnikowia pulcherrima.</title>
        <authorList>
            <person name="Gore-Lloyd D."/>
            <person name="Sumann I."/>
            <person name="Brachmann A.O."/>
            <person name="Schneeberger K."/>
            <person name="Ortiz-Merino R.A."/>
            <person name="Moreno-Beltran M."/>
            <person name="Schlaefli M."/>
            <person name="Kirner P."/>
            <person name="Santos Kron A."/>
            <person name="Wolfe K.H."/>
            <person name="Piel J."/>
            <person name="Ahrens C.H."/>
            <person name="Henk D."/>
            <person name="Freimoser F.M."/>
        </authorList>
    </citation>
    <scope>NUCLEOTIDE SEQUENCE [LARGE SCALE GENOMIC DNA]</scope>
    <source>
        <strain evidence="4">APC 1.2</strain>
    </source>
</reference>
<dbReference type="InterPro" id="IPR023582">
    <property type="entry name" value="Impact"/>
</dbReference>
<dbReference type="EMBL" id="CP034459">
    <property type="protein sequence ID" value="QBM89184.1"/>
    <property type="molecule type" value="Genomic_DNA"/>
</dbReference>
<sequence>MTIMDVWNVVVVVSRWFGGTHIGPDRFKHINAATREVLIKGGFYSESEKKKK</sequence>
<dbReference type="InterPro" id="IPR036956">
    <property type="entry name" value="Impact_N_sf"/>
</dbReference>